<dbReference type="AlphaFoldDB" id="J6F504"/>
<dbReference type="OrthoDB" id="10033309at2759"/>
<evidence type="ECO:0000313" key="1">
    <source>
        <dbReference type="EMBL" id="EJT50362.1"/>
    </source>
</evidence>
<dbReference type="NCBIfam" id="TIGR03401">
    <property type="entry name" value="cyanamide_fam"/>
    <property type="match status" value="1"/>
</dbReference>
<comment type="caution">
    <text evidence="1">The sequence shown here is derived from an EMBL/GenBank/DDBJ whole genome shotgun (WGS) entry which is preliminary data.</text>
</comment>
<reference evidence="1 2" key="1">
    <citation type="journal article" date="2012" name="Eukaryot. Cell">
        <title>Draft genome sequence of CBS 2479, the standard type strain of Trichosporon asahii.</title>
        <authorList>
            <person name="Yang R.Y."/>
            <person name="Li H.T."/>
            <person name="Zhu H."/>
            <person name="Zhou G.P."/>
            <person name="Wang M."/>
            <person name="Wang L."/>
        </authorList>
    </citation>
    <scope>NUCLEOTIDE SEQUENCE [LARGE SCALE GENOMIC DNA]</scope>
    <source>
        <strain evidence="2">ATCC 90039 / CBS 2479 / JCM 2466 / KCTC 7840 / NCYC 2677 / UAMH 7654</strain>
    </source>
</reference>
<dbReference type="PANTHER" id="PTHR35569:SF1">
    <property type="entry name" value="CYANAMIDE HYDRATASE DDI2-RELATED"/>
    <property type="match status" value="1"/>
</dbReference>
<dbReference type="GeneID" id="25983897"/>
<dbReference type="KEGG" id="tasa:A1Q1_00383"/>
<dbReference type="InterPro" id="IPR017771">
    <property type="entry name" value="Cyanamide_hydratase_HD"/>
</dbReference>
<dbReference type="Gene3D" id="1.10.3210.10">
    <property type="entry name" value="Hypothetical protein af1432"/>
    <property type="match status" value="1"/>
</dbReference>
<sequence>MSSKSAATEAQNGWTAVPVDPAKILHGKEYVHAPEPLDISDIPWPKSDVVDKIHQICKDKLPEKVYNHSMRVYYYSLVGLPSTHAQTRAIRLAPLNTARLHAALASLRLTAGYAITTQQFRTTISLDTLALASLLHDIGATPANMHSTRMSFDLYGGILALNMINESGGDKDQAEAVSETVIRHQDLGTEGNITLLGQVIQLATLYDNIGAHPGIIHEKTRESVNDKFSREGWLGCFAETVEEEMRIKPWCHSTHVKDFAKTIRGCEYWKQYG</sequence>
<evidence type="ECO:0008006" key="3">
    <source>
        <dbReference type="Google" id="ProtNLM"/>
    </source>
</evidence>
<evidence type="ECO:0000313" key="2">
    <source>
        <dbReference type="Proteomes" id="UP000002748"/>
    </source>
</evidence>
<protein>
    <recommendedName>
        <fullName evidence="3">HD domain-containing protein</fullName>
    </recommendedName>
</protein>
<dbReference type="Proteomes" id="UP000002748">
    <property type="component" value="Unassembled WGS sequence"/>
</dbReference>
<dbReference type="VEuPathDB" id="FungiDB:A1Q1_00383"/>
<accession>J6F504</accession>
<proteinExistence type="predicted"/>
<dbReference type="PANTHER" id="PTHR35569">
    <property type="entry name" value="CYANAMIDE HYDRATASE DDI2-RELATED"/>
    <property type="match status" value="1"/>
</dbReference>
<dbReference type="HOGENOM" id="CLU_079935_0_0_1"/>
<organism evidence="1 2">
    <name type="scientific">Trichosporon asahii var. asahii (strain ATCC 90039 / CBS 2479 / JCM 2466 / KCTC 7840 / NBRC 103889/ NCYC 2677 / UAMH 7654)</name>
    <name type="common">Yeast</name>
    <dbReference type="NCBI Taxonomy" id="1186058"/>
    <lineage>
        <taxon>Eukaryota</taxon>
        <taxon>Fungi</taxon>
        <taxon>Dikarya</taxon>
        <taxon>Basidiomycota</taxon>
        <taxon>Agaricomycotina</taxon>
        <taxon>Tremellomycetes</taxon>
        <taxon>Trichosporonales</taxon>
        <taxon>Trichosporonaceae</taxon>
        <taxon>Trichosporon</taxon>
    </lineage>
</organism>
<gene>
    <name evidence="1" type="ORF">A1Q1_00383</name>
</gene>
<dbReference type="SUPFAM" id="SSF109604">
    <property type="entry name" value="HD-domain/PDEase-like"/>
    <property type="match status" value="1"/>
</dbReference>
<name>J6F504_TRIAS</name>
<dbReference type="EMBL" id="ALBS01000112">
    <property type="protein sequence ID" value="EJT50362.1"/>
    <property type="molecule type" value="Genomic_DNA"/>
</dbReference>
<dbReference type="RefSeq" id="XP_014181507.1">
    <property type="nucleotide sequence ID" value="XM_014326032.1"/>
</dbReference>